<evidence type="ECO:0000256" key="9">
    <source>
        <dbReference type="RuleBase" id="RU000461"/>
    </source>
</evidence>
<keyword evidence="7 9" id="KW-0503">Monooxygenase</keyword>
<keyword evidence="3 8" id="KW-0349">Heme</keyword>
<dbReference type="PRINTS" id="PR00463">
    <property type="entry name" value="EP450I"/>
</dbReference>
<dbReference type="InterPro" id="IPR036396">
    <property type="entry name" value="Cyt_P450_sf"/>
</dbReference>
<dbReference type="PANTHER" id="PTHR24291">
    <property type="entry name" value="CYTOCHROME P450 FAMILY 4"/>
    <property type="match status" value="1"/>
</dbReference>
<evidence type="ECO:0000256" key="2">
    <source>
        <dbReference type="ARBA" id="ARBA00010617"/>
    </source>
</evidence>
<dbReference type="AlphaFoldDB" id="A0A6F8GZG6"/>
<dbReference type="InterPro" id="IPR001128">
    <property type="entry name" value="Cyt_P450"/>
</dbReference>
<evidence type="ECO:0000256" key="6">
    <source>
        <dbReference type="ARBA" id="ARBA00023004"/>
    </source>
</evidence>
<evidence type="ECO:0000256" key="1">
    <source>
        <dbReference type="ARBA" id="ARBA00001971"/>
    </source>
</evidence>
<dbReference type="SUPFAM" id="SSF48264">
    <property type="entry name" value="Cytochrome P450"/>
    <property type="match status" value="1"/>
</dbReference>
<dbReference type="EMBL" id="KY852393">
    <property type="protein sequence ID" value="AVL92831.1"/>
    <property type="molecule type" value="mRNA"/>
</dbReference>
<dbReference type="PANTHER" id="PTHR24291:SF209">
    <property type="entry name" value="CYTOCHROME P450-LIKE PROTEIN"/>
    <property type="match status" value="1"/>
</dbReference>
<dbReference type="Gene3D" id="1.10.630.10">
    <property type="entry name" value="Cytochrome P450"/>
    <property type="match status" value="1"/>
</dbReference>
<dbReference type="GO" id="GO:0005506">
    <property type="term" value="F:iron ion binding"/>
    <property type="evidence" value="ECO:0007669"/>
    <property type="project" value="InterPro"/>
</dbReference>
<feature type="binding site" description="axial binding residue" evidence="8">
    <location>
        <position position="449"/>
    </location>
    <ligand>
        <name>heme</name>
        <dbReference type="ChEBI" id="CHEBI:30413"/>
    </ligand>
    <ligandPart>
        <name>Fe</name>
        <dbReference type="ChEBI" id="CHEBI:18248"/>
    </ligandPart>
</feature>
<reference evidence="10" key="2">
    <citation type="journal article" date="2020" name="Int. J. Biol. Macromol.">
        <title>Transcriptome analysis of antennal cytochrome P450s and their transcriptional responses to plant and locust volatiles in Locusta migratoria.</title>
        <authorList>
            <person name="Wu H."/>
            <person name="Liu Y."/>
            <person name="Shi X."/>
            <person name="Zhang X."/>
            <person name="Ye C."/>
            <person name="Zhu K.Y."/>
            <person name="Zhu F."/>
            <person name="Zhang J."/>
            <person name="Ma E."/>
        </authorList>
    </citation>
    <scope>NUCLEOTIDE SEQUENCE</scope>
    <source>
        <strain evidence="10">Locust strain-D5</strain>
    </source>
</reference>
<proteinExistence type="evidence at transcript level"/>
<dbReference type="PROSITE" id="PS00086">
    <property type="entry name" value="CYTOCHROME_P450"/>
    <property type="match status" value="1"/>
</dbReference>
<name>A0A6F8GZG6_LOCMI</name>
<dbReference type="PRINTS" id="PR00385">
    <property type="entry name" value="P450"/>
</dbReference>
<accession>A0A6F8GZG6</accession>
<dbReference type="InterPro" id="IPR002401">
    <property type="entry name" value="Cyt_P450_E_grp-I"/>
</dbReference>
<comment type="similarity">
    <text evidence="2 9">Belongs to the cytochrome P450 family.</text>
</comment>
<keyword evidence="4 8" id="KW-0479">Metal-binding</keyword>
<dbReference type="InterPro" id="IPR017972">
    <property type="entry name" value="Cyt_P450_CS"/>
</dbReference>
<sequence>MLGISGLLVAAAVVVVTAVVMARRWRVCSLIDKLPGERALPLLGNTYTAFFLKREDYIAYMDWMTKTHWPIYRFWIGFYADVHVIKPEHIEKIMTSSELITKSGVYYFLQPWLGQGLLTSTGAKWHMRRKMITPAFHFSILENFIEVFAEKSETLVNILKPKANGEVFDIYPYITRCALDIICETAMGTSVNAQSDTESAYVTSLYRIGELTVRRILSPWLQTDFIFKISPTGREFYKELEVVHGFTQKVIQEKKKSRMTVKLDGITPQYDDLGRKRRVAFLDMLLNESERGQALTDREIQEEVDTFMFEGHDTTTASMSWVLILLGHHPEIQERVYAELKDIFQDDPKRQPTTHDLNNMKYLEMVIKEALRLYPSVPFIARIATKDVEIAGYQIPEGTMLTMNIIHTHRDPDHWPDPERFDPDRFLPENIQKKHPFAYVPFSGGPRNCIGQKFAILEEKMVLSYILRNYRVQTVERLEDLKLVAELVLRPFSGVKLRLWPRGAV</sequence>
<organism evidence="10">
    <name type="scientific">Locusta migratoria</name>
    <name type="common">Migratory locust</name>
    <dbReference type="NCBI Taxonomy" id="7004"/>
    <lineage>
        <taxon>Eukaryota</taxon>
        <taxon>Metazoa</taxon>
        <taxon>Ecdysozoa</taxon>
        <taxon>Arthropoda</taxon>
        <taxon>Hexapoda</taxon>
        <taxon>Insecta</taxon>
        <taxon>Pterygota</taxon>
        <taxon>Neoptera</taxon>
        <taxon>Polyneoptera</taxon>
        <taxon>Orthoptera</taxon>
        <taxon>Caelifera</taxon>
        <taxon>Acrididea</taxon>
        <taxon>Acridomorpha</taxon>
        <taxon>Acridoidea</taxon>
        <taxon>Acrididae</taxon>
        <taxon>Oedipodinae</taxon>
        <taxon>Locusta</taxon>
    </lineage>
</organism>
<protein>
    <submittedName>
        <fullName evidence="10">CYP450</fullName>
    </submittedName>
</protein>
<evidence type="ECO:0000256" key="5">
    <source>
        <dbReference type="ARBA" id="ARBA00023002"/>
    </source>
</evidence>
<evidence type="ECO:0000256" key="8">
    <source>
        <dbReference type="PIRSR" id="PIRSR602401-1"/>
    </source>
</evidence>
<dbReference type="GO" id="GO:0016705">
    <property type="term" value="F:oxidoreductase activity, acting on paired donors, with incorporation or reduction of molecular oxygen"/>
    <property type="evidence" value="ECO:0007669"/>
    <property type="project" value="InterPro"/>
</dbReference>
<evidence type="ECO:0000256" key="7">
    <source>
        <dbReference type="ARBA" id="ARBA00023033"/>
    </source>
</evidence>
<dbReference type="GO" id="GO:0020037">
    <property type="term" value="F:heme binding"/>
    <property type="evidence" value="ECO:0007669"/>
    <property type="project" value="InterPro"/>
</dbReference>
<evidence type="ECO:0000256" key="4">
    <source>
        <dbReference type="ARBA" id="ARBA00022723"/>
    </source>
</evidence>
<evidence type="ECO:0000256" key="3">
    <source>
        <dbReference type="ARBA" id="ARBA00022617"/>
    </source>
</evidence>
<dbReference type="InterPro" id="IPR050196">
    <property type="entry name" value="Cytochrome_P450_Monoox"/>
</dbReference>
<comment type="cofactor">
    <cofactor evidence="1 8">
        <name>heme</name>
        <dbReference type="ChEBI" id="CHEBI:30413"/>
    </cofactor>
</comment>
<evidence type="ECO:0000313" key="10">
    <source>
        <dbReference type="EMBL" id="AVL92831.1"/>
    </source>
</evidence>
<reference evidence="10" key="1">
    <citation type="submission" date="2017-03" db="EMBL/GenBank/DDBJ databases">
        <authorList>
            <person name="Zhang X.Y."/>
            <person name="Li Y.H."/>
            <person name="Kang X.L."/>
            <person name="Wu H.H."/>
            <person name="Yu R.R."/>
            <person name="Guo Y.Q."/>
            <person name="Wang J.X."/>
            <person name="Zhang J.Z."/>
            <person name="Ma E.B."/>
        </authorList>
    </citation>
    <scope>NUCLEOTIDE SEQUENCE</scope>
    <source>
        <strain evidence="10">Locust strain-D5</strain>
    </source>
</reference>
<dbReference type="GO" id="GO:0004497">
    <property type="term" value="F:monooxygenase activity"/>
    <property type="evidence" value="ECO:0007669"/>
    <property type="project" value="UniProtKB-KW"/>
</dbReference>
<dbReference type="Pfam" id="PF00067">
    <property type="entry name" value="p450"/>
    <property type="match status" value="1"/>
</dbReference>
<keyword evidence="6 8" id="KW-0408">Iron</keyword>
<keyword evidence="5 9" id="KW-0560">Oxidoreductase</keyword>